<dbReference type="EMBL" id="JAUHMF010000002">
    <property type="protein sequence ID" value="MDT8898814.1"/>
    <property type="molecule type" value="Genomic_DNA"/>
</dbReference>
<comment type="caution">
    <text evidence="5">The sequence shown here is derived from an EMBL/GenBank/DDBJ whole genome shotgun (WGS) entry which is preliminary data.</text>
</comment>
<dbReference type="InterPro" id="IPR011006">
    <property type="entry name" value="CheY-like_superfamily"/>
</dbReference>
<dbReference type="SUPFAM" id="SSF103196">
    <property type="entry name" value="Roadblock/LC7 domain"/>
    <property type="match status" value="1"/>
</dbReference>
<sequence length="371" mass="39839">MAARRVLIVEDTLELGRMLRSALLTLDPALEIHVVPSAEEALLDVSRQGADLMIADIRLPGMSGFDLVKKLHQRFPQTPCILITALTEEGLAQRAQEVGAVRFLRKPLSMNTFLDAVAEVLGMPTAPPPPADTASSTGEETPRLAARLGRLRQTLNAHAVFLLDDRGHIVAQAGEWLPAYFEHEWIPPLMAALSAGIKVSRLIRPGPPQGVTALKGAEVDLLFAPVGVFALVLVVPANESVVRLPLAFEAVLQAAQEVARILDEMGVGYLTVTTAPPPPELPLTLPPGVDAEVVPVEVLPVEATELQPLVESLEQPSLPADPQAIDAFWEAAVKDEAVSLLTPEALTYEEARRLGLAPDSEAEESTENDNE</sequence>
<feature type="modified residue" description="4-aspartylphosphate" evidence="2">
    <location>
        <position position="56"/>
    </location>
</feature>
<protein>
    <submittedName>
        <fullName evidence="5">Response regulator</fullName>
    </submittedName>
</protein>
<feature type="region of interest" description="Disordered" evidence="3">
    <location>
        <begin position="352"/>
        <end position="371"/>
    </location>
</feature>
<dbReference type="Pfam" id="PF00072">
    <property type="entry name" value="Response_reg"/>
    <property type="match status" value="1"/>
</dbReference>
<organism evidence="5 6">
    <name type="scientific">Thermanaerothrix solaris</name>
    <dbReference type="NCBI Taxonomy" id="3058434"/>
    <lineage>
        <taxon>Bacteria</taxon>
        <taxon>Bacillati</taxon>
        <taxon>Chloroflexota</taxon>
        <taxon>Anaerolineae</taxon>
        <taxon>Anaerolineales</taxon>
        <taxon>Anaerolineaceae</taxon>
        <taxon>Thermanaerothrix</taxon>
    </lineage>
</organism>
<feature type="domain" description="Response regulatory" evidence="4">
    <location>
        <begin position="5"/>
        <end position="121"/>
    </location>
</feature>
<gene>
    <name evidence="5" type="ORF">QYE77_11130</name>
</gene>
<keyword evidence="1 2" id="KW-0597">Phosphoprotein</keyword>
<reference evidence="5 6" key="1">
    <citation type="submission" date="2023-07" db="EMBL/GenBank/DDBJ databases">
        <title>Novel species of Thermanaerothrix with wide hydrolytic capabilities.</title>
        <authorList>
            <person name="Zayulina K.S."/>
            <person name="Podosokorskaya O.A."/>
            <person name="Elcheninov A.G."/>
        </authorList>
    </citation>
    <scope>NUCLEOTIDE SEQUENCE [LARGE SCALE GENOMIC DNA]</scope>
    <source>
        <strain evidence="5 6">4228-RoL</strain>
    </source>
</reference>
<dbReference type="PANTHER" id="PTHR44591:SF3">
    <property type="entry name" value="RESPONSE REGULATORY DOMAIN-CONTAINING PROTEIN"/>
    <property type="match status" value="1"/>
</dbReference>
<name>A0ABU3NPP1_9CHLR</name>
<dbReference type="SMART" id="SM00448">
    <property type="entry name" value="REC"/>
    <property type="match status" value="1"/>
</dbReference>
<keyword evidence="6" id="KW-1185">Reference proteome</keyword>
<evidence type="ECO:0000256" key="2">
    <source>
        <dbReference type="PROSITE-ProRule" id="PRU00169"/>
    </source>
</evidence>
<dbReference type="PROSITE" id="PS50110">
    <property type="entry name" value="RESPONSE_REGULATORY"/>
    <property type="match status" value="1"/>
</dbReference>
<evidence type="ECO:0000256" key="1">
    <source>
        <dbReference type="ARBA" id="ARBA00022553"/>
    </source>
</evidence>
<dbReference type="Proteomes" id="UP001254165">
    <property type="component" value="Unassembled WGS sequence"/>
</dbReference>
<evidence type="ECO:0000313" key="6">
    <source>
        <dbReference type="Proteomes" id="UP001254165"/>
    </source>
</evidence>
<dbReference type="SUPFAM" id="SSF52172">
    <property type="entry name" value="CheY-like"/>
    <property type="match status" value="1"/>
</dbReference>
<feature type="compositionally biased region" description="Acidic residues" evidence="3">
    <location>
        <begin position="360"/>
        <end position="371"/>
    </location>
</feature>
<dbReference type="InterPro" id="IPR050595">
    <property type="entry name" value="Bact_response_regulator"/>
</dbReference>
<dbReference type="Gene3D" id="3.40.50.2300">
    <property type="match status" value="1"/>
</dbReference>
<proteinExistence type="predicted"/>
<dbReference type="Gene3D" id="3.30.450.30">
    <property type="entry name" value="Dynein light chain 2a, cytoplasmic"/>
    <property type="match status" value="1"/>
</dbReference>
<evidence type="ECO:0000256" key="3">
    <source>
        <dbReference type="SAM" id="MobiDB-lite"/>
    </source>
</evidence>
<dbReference type="CDD" id="cd00156">
    <property type="entry name" value="REC"/>
    <property type="match status" value="1"/>
</dbReference>
<accession>A0ABU3NPP1</accession>
<evidence type="ECO:0000259" key="4">
    <source>
        <dbReference type="PROSITE" id="PS50110"/>
    </source>
</evidence>
<dbReference type="PANTHER" id="PTHR44591">
    <property type="entry name" value="STRESS RESPONSE REGULATOR PROTEIN 1"/>
    <property type="match status" value="1"/>
</dbReference>
<dbReference type="RefSeq" id="WP_315625478.1">
    <property type="nucleotide sequence ID" value="NZ_JAUHMF010000002.1"/>
</dbReference>
<evidence type="ECO:0000313" key="5">
    <source>
        <dbReference type="EMBL" id="MDT8898814.1"/>
    </source>
</evidence>
<dbReference type="InterPro" id="IPR001789">
    <property type="entry name" value="Sig_transdc_resp-reg_receiver"/>
</dbReference>